<proteinExistence type="predicted"/>
<evidence type="ECO:0000256" key="2">
    <source>
        <dbReference type="SAM" id="Phobius"/>
    </source>
</evidence>
<feature type="compositionally biased region" description="Basic and acidic residues" evidence="1">
    <location>
        <begin position="136"/>
        <end position="145"/>
    </location>
</feature>
<dbReference type="Pfam" id="PF20554">
    <property type="entry name" value="DUF6766"/>
    <property type="match status" value="1"/>
</dbReference>
<dbReference type="EMBL" id="SOCE01000001">
    <property type="protein sequence ID" value="TDU88035.1"/>
    <property type="molecule type" value="Genomic_DNA"/>
</dbReference>
<keyword evidence="4" id="KW-1185">Reference proteome</keyword>
<protein>
    <recommendedName>
        <fullName evidence="5">Transmembrane protein</fullName>
    </recommendedName>
</protein>
<name>A0A4R7T8B0_9ACTN</name>
<evidence type="ECO:0008006" key="5">
    <source>
        <dbReference type="Google" id="ProtNLM"/>
    </source>
</evidence>
<keyword evidence="2" id="KW-0472">Membrane</keyword>
<dbReference type="AlphaFoldDB" id="A0A4R7T8B0"/>
<organism evidence="3 4">
    <name type="scientific">Kribbella voronezhensis</name>
    <dbReference type="NCBI Taxonomy" id="2512212"/>
    <lineage>
        <taxon>Bacteria</taxon>
        <taxon>Bacillati</taxon>
        <taxon>Actinomycetota</taxon>
        <taxon>Actinomycetes</taxon>
        <taxon>Propionibacteriales</taxon>
        <taxon>Kribbellaceae</taxon>
        <taxon>Kribbella</taxon>
    </lineage>
</organism>
<evidence type="ECO:0000313" key="3">
    <source>
        <dbReference type="EMBL" id="TDU88035.1"/>
    </source>
</evidence>
<dbReference type="InterPro" id="IPR046657">
    <property type="entry name" value="DUF6766"/>
</dbReference>
<gene>
    <name evidence="3" type="ORF">EV138_1574</name>
</gene>
<dbReference type="RefSeq" id="WP_238158000.1">
    <property type="nucleotide sequence ID" value="NZ_SOCE01000001.1"/>
</dbReference>
<accession>A0A4R7T8B0</accession>
<evidence type="ECO:0000256" key="1">
    <source>
        <dbReference type="SAM" id="MobiDB-lite"/>
    </source>
</evidence>
<feature type="transmembrane region" description="Helical" evidence="2">
    <location>
        <begin position="161"/>
        <end position="182"/>
    </location>
</feature>
<keyword evidence="2" id="KW-0812">Transmembrane</keyword>
<evidence type="ECO:0000313" key="4">
    <source>
        <dbReference type="Proteomes" id="UP000295151"/>
    </source>
</evidence>
<keyword evidence="2" id="KW-1133">Transmembrane helix</keyword>
<sequence>MDGFENQRAGPVSGSFAGGYWPGMDDSKVAVGRRGGVGQWVRFRALLLVNLALFALFLLGVLLTGHAHENEDLTDHDQPTQTLLQYAGSSSFGETVFENWESEFLQMGMYVLLTTFLVQKGSAESRPIDEDAPQDEDPRNHRNDPEAPWPVRRGSELVLRLYENSLAIAFGLVFALSIWLHAVTGARAYSQDQQLHGGQAVTTWQYVHTSQFWFESFQNWQSEFLAVAAIIGGSVYLRQRSSTQSKPVHAPNSQTGD</sequence>
<feature type="transmembrane region" description="Helical" evidence="2">
    <location>
        <begin position="43"/>
        <end position="63"/>
    </location>
</feature>
<reference evidence="3 4" key="1">
    <citation type="submission" date="2019-03" db="EMBL/GenBank/DDBJ databases">
        <title>Genomic Encyclopedia of Type Strains, Phase III (KMG-III): the genomes of soil and plant-associated and newly described type strains.</title>
        <authorList>
            <person name="Whitman W."/>
        </authorList>
    </citation>
    <scope>NUCLEOTIDE SEQUENCE [LARGE SCALE GENOMIC DNA]</scope>
    <source>
        <strain evidence="3 4">VKM Ac-2575</strain>
    </source>
</reference>
<dbReference type="Proteomes" id="UP000295151">
    <property type="component" value="Unassembled WGS sequence"/>
</dbReference>
<feature type="region of interest" description="Disordered" evidence="1">
    <location>
        <begin position="124"/>
        <end position="149"/>
    </location>
</feature>
<comment type="caution">
    <text evidence="3">The sequence shown here is derived from an EMBL/GenBank/DDBJ whole genome shotgun (WGS) entry which is preliminary data.</text>
</comment>